<dbReference type="EMBL" id="AP004557">
    <property type="protein sequence ID" value="BAD09420.1"/>
    <property type="molecule type" value="Genomic_DNA"/>
</dbReference>
<name>Q6ZBR7_ORYSJ</name>
<reference evidence="1" key="1">
    <citation type="submission" date="2001-12" db="EMBL/GenBank/DDBJ databases">
        <title>Oryza sativa nipponbare(GA3) genomic DNA, chromosome 8, PAC clone:P0028A08.</title>
        <authorList>
            <person name="Sasaki T."/>
            <person name="Matsumoto T."/>
            <person name="Yamamoto K."/>
        </authorList>
    </citation>
    <scope>NUCLEOTIDE SEQUENCE</scope>
</reference>
<organism evidence="2 3">
    <name type="scientific">Oryza sativa subsp. japonica</name>
    <name type="common">Rice</name>
    <dbReference type="NCBI Taxonomy" id="39947"/>
    <lineage>
        <taxon>Eukaryota</taxon>
        <taxon>Viridiplantae</taxon>
        <taxon>Streptophyta</taxon>
        <taxon>Embryophyta</taxon>
        <taxon>Tracheophyta</taxon>
        <taxon>Spermatophyta</taxon>
        <taxon>Magnoliopsida</taxon>
        <taxon>Liliopsida</taxon>
        <taxon>Poales</taxon>
        <taxon>Poaceae</taxon>
        <taxon>BOP clade</taxon>
        <taxon>Oryzoideae</taxon>
        <taxon>Oryzeae</taxon>
        <taxon>Oryzinae</taxon>
        <taxon>Oryza</taxon>
        <taxon>Oryza sativa</taxon>
    </lineage>
</organism>
<evidence type="ECO:0000313" key="1">
    <source>
        <dbReference type="EMBL" id="BAD09420.1"/>
    </source>
</evidence>
<reference evidence="3" key="3">
    <citation type="journal article" date="2005" name="Nature">
        <title>The map-based sequence of the rice genome.</title>
        <authorList>
            <consortium name="International rice genome sequencing project (IRGSP)"/>
            <person name="Matsumoto T."/>
            <person name="Wu J."/>
            <person name="Kanamori H."/>
            <person name="Katayose Y."/>
            <person name="Fujisawa M."/>
            <person name="Namiki N."/>
            <person name="Mizuno H."/>
            <person name="Yamamoto K."/>
            <person name="Antonio B.A."/>
            <person name="Baba T."/>
            <person name="Sakata K."/>
            <person name="Nagamura Y."/>
            <person name="Aoki H."/>
            <person name="Arikawa K."/>
            <person name="Arita K."/>
            <person name="Bito T."/>
            <person name="Chiden Y."/>
            <person name="Fujitsuka N."/>
            <person name="Fukunaka R."/>
            <person name="Hamada M."/>
            <person name="Harada C."/>
            <person name="Hayashi A."/>
            <person name="Hijishita S."/>
            <person name="Honda M."/>
            <person name="Hosokawa S."/>
            <person name="Ichikawa Y."/>
            <person name="Idonuma A."/>
            <person name="Iijima M."/>
            <person name="Ikeda M."/>
            <person name="Ikeno M."/>
            <person name="Ito K."/>
            <person name="Ito S."/>
            <person name="Ito T."/>
            <person name="Ito Y."/>
            <person name="Ito Y."/>
            <person name="Iwabuchi A."/>
            <person name="Kamiya K."/>
            <person name="Karasawa W."/>
            <person name="Kurita K."/>
            <person name="Katagiri S."/>
            <person name="Kikuta A."/>
            <person name="Kobayashi H."/>
            <person name="Kobayashi N."/>
            <person name="Machita K."/>
            <person name="Maehara T."/>
            <person name="Masukawa M."/>
            <person name="Mizubayashi T."/>
            <person name="Mukai Y."/>
            <person name="Nagasaki H."/>
            <person name="Nagata Y."/>
            <person name="Naito S."/>
            <person name="Nakashima M."/>
            <person name="Nakama Y."/>
            <person name="Nakamichi Y."/>
            <person name="Nakamura M."/>
            <person name="Meguro A."/>
            <person name="Negishi M."/>
            <person name="Ohta I."/>
            <person name="Ohta T."/>
            <person name="Okamoto M."/>
            <person name="Ono N."/>
            <person name="Saji S."/>
            <person name="Sakaguchi M."/>
            <person name="Sakai K."/>
            <person name="Shibata M."/>
            <person name="Shimokawa T."/>
            <person name="Song J."/>
            <person name="Takazaki Y."/>
            <person name="Terasawa K."/>
            <person name="Tsugane M."/>
            <person name="Tsuji K."/>
            <person name="Ueda S."/>
            <person name="Waki K."/>
            <person name="Yamagata H."/>
            <person name="Yamamoto M."/>
            <person name="Yamamoto S."/>
            <person name="Yamane H."/>
            <person name="Yoshiki S."/>
            <person name="Yoshihara R."/>
            <person name="Yukawa K."/>
            <person name="Zhong H."/>
            <person name="Yano M."/>
            <person name="Yuan Q."/>
            <person name="Ouyang S."/>
            <person name="Liu J."/>
            <person name="Jones K.M."/>
            <person name="Gansberger K."/>
            <person name="Moffat K."/>
            <person name="Hill J."/>
            <person name="Bera J."/>
            <person name="Fadrosh D."/>
            <person name="Jin S."/>
            <person name="Johri S."/>
            <person name="Kim M."/>
            <person name="Overton L."/>
            <person name="Reardon M."/>
            <person name="Tsitrin T."/>
            <person name="Vuong H."/>
            <person name="Weaver B."/>
            <person name="Ciecko A."/>
            <person name="Tallon L."/>
            <person name="Jackson J."/>
            <person name="Pai G."/>
            <person name="Aken S.V."/>
            <person name="Utterback T."/>
            <person name="Reidmuller S."/>
            <person name="Feldblyum T."/>
            <person name="Hsiao J."/>
            <person name="Zismann V."/>
            <person name="Iobst S."/>
            <person name="de Vazeille A.R."/>
            <person name="Buell C.R."/>
            <person name="Ying K."/>
            <person name="Li Y."/>
            <person name="Lu T."/>
            <person name="Huang Y."/>
            <person name="Zhao Q."/>
            <person name="Feng Q."/>
            <person name="Zhang L."/>
            <person name="Zhu J."/>
            <person name="Weng Q."/>
            <person name="Mu J."/>
            <person name="Lu Y."/>
            <person name="Fan D."/>
            <person name="Liu Y."/>
            <person name="Guan J."/>
            <person name="Zhang Y."/>
            <person name="Yu S."/>
            <person name="Liu X."/>
            <person name="Zhang Y."/>
            <person name="Hong G."/>
            <person name="Han B."/>
            <person name="Choisne N."/>
            <person name="Demange N."/>
            <person name="Orjeda G."/>
            <person name="Samain S."/>
            <person name="Cattolico L."/>
            <person name="Pelletier E."/>
            <person name="Couloux A."/>
            <person name="Segurens B."/>
            <person name="Wincker P."/>
            <person name="D'Hont A."/>
            <person name="Scarpelli C."/>
            <person name="Weissenbach J."/>
            <person name="Salanoubat M."/>
            <person name="Quetier F."/>
            <person name="Yu Y."/>
            <person name="Kim H.R."/>
            <person name="Rambo T."/>
            <person name="Currie J."/>
            <person name="Collura K."/>
            <person name="Luo M."/>
            <person name="Yang T."/>
            <person name="Ammiraju J.S.S."/>
            <person name="Engler F."/>
            <person name="Soderlund C."/>
            <person name="Wing R.A."/>
            <person name="Palmer L.E."/>
            <person name="de la Bastide M."/>
            <person name="Spiegel L."/>
            <person name="Nascimento L."/>
            <person name="Zutavern T."/>
            <person name="O'Shaughnessy A."/>
            <person name="Dike S."/>
            <person name="Dedhia N."/>
            <person name="Preston R."/>
            <person name="Balija V."/>
            <person name="McCombie W.R."/>
            <person name="Chow T."/>
            <person name="Chen H."/>
            <person name="Chung M."/>
            <person name="Chen C."/>
            <person name="Shaw J."/>
            <person name="Wu H."/>
            <person name="Hsiao K."/>
            <person name="Chao Y."/>
            <person name="Chu M."/>
            <person name="Cheng C."/>
            <person name="Hour A."/>
            <person name="Lee P."/>
            <person name="Lin S."/>
            <person name="Lin Y."/>
            <person name="Liou J."/>
            <person name="Liu S."/>
            <person name="Hsing Y."/>
            <person name="Raghuvanshi S."/>
            <person name="Mohanty A."/>
            <person name="Bharti A.K."/>
            <person name="Gaur A."/>
            <person name="Gupta V."/>
            <person name="Kumar D."/>
            <person name="Ravi V."/>
            <person name="Vij S."/>
            <person name="Kapur A."/>
            <person name="Khurana P."/>
            <person name="Khurana P."/>
            <person name="Khurana J.P."/>
            <person name="Tyagi A.K."/>
            <person name="Gaikwad K."/>
            <person name="Singh A."/>
            <person name="Dalal V."/>
            <person name="Srivastava S."/>
            <person name="Dixit A."/>
            <person name="Pal A.K."/>
            <person name="Ghazi I.A."/>
            <person name="Yadav M."/>
            <person name="Pandit A."/>
            <person name="Bhargava A."/>
            <person name="Sureshbabu K."/>
            <person name="Batra K."/>
            <person name="Sharma T.R."/>
            <person name="Mohapatra T."/>
            <person name="Singh N.K."/>
            <person name="Messing J."/>
            <person name="Nelson A.B."/>
            <person name="Fuks G."/>
            <person name="Kavchok S."/>
            <person name="Keizer G."/>
            <person name="Linton E."/>
            <person name="Llaca V."/>
            <person name="Song R."/>
            <person name="Tanyolac B."/>
            <person name="Young S."/>
            <person name="Ho-Il K."/>
            <person name="Hahn J.H."/>
            <person name="Sangsakoo G."/>
            <person name="Vanavichit A."/>
            <person name="de Mattos Luiz.A.T."/>
            <person name="Zimmer P.D."/>
            <person name="Malone G."/>
            <person name="Dellagostin O."/>
            <person name="de Oliveira A.C."/>
            <person name="Bevan M."/>
            <person name="Bancroft I."/>
            <person name="Minx P."/>
            <person name="Cordum H."/>
            <person name="Wilson R."/>
            <person name="Cheng Z."/>
            <person name="Jin W."/>
            <person name="Jiang J."/>
            <person name="Leong S.A."/>
            <person name="Iwama H."/>
            <person name="Gojobori T."/>
            <person name="Itoh T."/>
            <person name="Niimura Y."/>
            <person name="Fujii Y."/>
            <person name="Habara T."/>
            <person name="Sakai H."/>
            <person name="Sato Y."/>
            <person name="Wilson G."/>
            <person name="Kumar K."/>
            <person name="McCouch S."/>
            <person name="Juretic N."/>
            <person name="Hoen D."/>
            <person name="Wright S."/>
            <person name="Bruskiewich R."/>
            <person name="Bureau T."/>
            <person name="Miyao A."/>
            <person name="Hirochika H."/>
            <person name="Nishikawa T."/>
            <person name="Kadowaki K."/>
            <person name="Sugiura M."/>
            <person name="Burr B."/>
            <person name="Sasaki T."/>
        </authorList>
    </citation>
    <scope>NUCLEOTIDE SEQUENCE [LARGE SCALE GENOMIC DNA]</scope>
    <source>
        <strain evidence="3">cv. Nipponbare</strain>
    </source>
</reference>
<sequence length="58" mass="6362">MDTERVTGTEVVVSVRHPVLLCTTLALEFNGTALPPYVKVPNRRHVAAAAIRLDGLRH</sequence>
<dbReference type="AlphaFoldDB" id="Q6ZBR7"/>
<reference evidence="3" key="4">
    <citation type="journal article" date="2008" name="Nucleic Acids Res.">
        <title>The rice annotation project database (RAP-DB): 2008 update.</title>
        <authorList>
            <consortium name="The rice annotation project (RAP)"/>
        </authorList>
    </citation>
    <scope>GENOME REANNOTATION</scope>
    <source>
        <strain evidence="3">cv. Nipponbare</strain>
    </source>
</reference>
<dbReference type="Proteomes" id="UP000000763">
    <property type="component" value="Chromosome 8"/>
</dbReference>
<gene>
    <name evidence="1" type="ORF">P0028A08.27</name>
    <name evidence="2" type="ORF">P0605H02.4</name>
</gene>
<evidence type="ECO:0000313" key="3">
    <source>
        <dbReference type="Proteomes" id="UP000000763"/>
    </source>
</evidence>
<dbReference type="EMBL" id="AP004620">
    <property type="protein sequence ID" value="BAD09649.1"/>
    <property type="molecule type" value="Genomic_DNA"/>
</dbReference>
<accession>Q6ZBR7</accession>
<proteinExistence type="predicted"/>
<evidence type="ECO:0000313" key="2">
    <source>
        <dbReference type="EMBL" id="BAD09649.1"/>
    </source>
</evidence>
<reference evidence="2" key="2">
    <citation type="submission" date="2002-01" db="EMBL/GenBank/DDBJ databases">
        <title>Oryza sativa nipponbare(GA3) genomic DNA, chromosome 8, PAC clone:P0605H02.</title>
        <authorList>
            <person name="Sasaki T."/>
            <person name="Matsumoto T."/>
            <person name="Yamamoto K."/>
        </authorList>
    </citation>
    <scope>NUCLEOTIDE SEQUENCE</scope>
</reference>
<protein>
    <submittedName>
        <fullName evidence="2">Uncharacterized protein</fullName>
    </submittedName>
</protein>